<dbReference type="KEGG" id="jag:GJA_5397"/>
<dbReference type="EMBL" id="HG322949">
    <property type="protein sequence ID" value="CDG85993.1"/>
    <property type="molecule type" value="Genomic_DNA"/>
</dbReference>
<dbReference type="Proteomes" id="UP000027604">
    <property type="component" value="Chromosome I"/>
</dbReference>
<keyword evidence="2" id="KW-1185">Reference proteome</keyword>
<evidence type="ECO:0000313" key="1">
    <source>
        <dbReference type="EMBL" id="CDG85993.1"/>
    </source>
</evidence>
<protein>
    <submittedName>
        <fullName evidence="1">Uncharacterized protein</fullName>
    </submittedName>
</protein>
<gene>
    <name evidence="1" type="ORF">GJA_5397</name>
</gene>
<dbReference type="HOGENOM" id="CLU_1649853_0_0_4"/>
<dbReference type="STRING" id="1349767.GJA_5397"/>
<sequence>MNEKIDLHNKLIPLFKFLNAGIPEKNLIQSYEATLQSDIKINFQLIAEEYLAFSCTLKLPNNYSKNFPLELLQANLNIDDHPQITIGVAVESSEIVIWSKQLLAHLHNDALISSFQKFSYYSDTIKKWVGKENSRPGGSKSREDFTLRRIYSNHASKTPV</sequence>
<proteinExistence type="predicted"/>
<organism evidence="1 2">
    <name type="scientific">Janthinobacterium agaricidamnosum NBRC 102515 = DSM 9628</name>
    <dbReference type="NCBI Taxonomy" id="1349767"/>
    <lineage>
        <taxon>Bacteria</taxon>
        <taxon>Pseudomonadati</taxon>
        <taxon>Pseudomonadota</taxon>
        <taxon>Betaproteobacteria</taxon>
        <taxon>Burkholderiales</taxon>
        <taxon>Oxalobacteraceae</taxon>
        <taxon>Janthinobacterium</taxon>
    </lineage>
</organism>
<dbReference type="AlphaFoldDB" id="W0VEX5"/>
<evidence type="ECO:0000313" key="2">
    <source>
        <dbReference type="Proteomes" id="UP000027604"/>
    </source>
</evidence>
<dbReference type="Gene3D" id="3.30.1460.10">
    <property type="match status" value="1"/>
</dbReference>
<dbReference type="Pfam" id="PF05932">
    <property type="entry name" value="CesT"/>
    <property type="match status" value="1"/>
</dbReference>
<name>W0VEX5_9BURK</name>
<dbReference type="InterPro" id="IPR010261">
    <property type="entry name" value="Tir_chaperone"/>
</dbReference>
<dbReference type="RefSeq" id="WP_038497824.1">
    <property type="nucleotide sequence ID" value="NZ_BCTH01000020.1"/>
</dbReference>
<dbReference type="GO" id="GO:0030254">
    <property type="term" value="P:protein secretion by the type III secretion system"/>
    <property type="evidence" value="ECO:0007669"/>
    <property type="project" value="InterPro"/>
</dbReference>
<reference evidence="1 2" key="1">
    <citation type="journal article" date="2015" name="Genome Announc.">
        <title>Genome Sequence of Mushroom Soft-Rot Pathogen Janthinobacterium agaricidamnosum.</title>
        <authorList>
            <person name="Graupner K."/>
            <person name="Lackner G."/>
            <person name="Hertweck C."/>
        </authorList>
    </citation>
    <scope>NUCLEOTIDE SEQUENCE [LARGE SCALE GENOMIC DNA]</scope>
    <source>
        <strain evidence="2">NBRC 102515 / DSM 9628</strain>
    </source>
</reference>
<accession>W0VEX5</accession>
<dbReference type="CDD" id="cd17025">
    <property type="entry name" value="T3SC_IA_ShcF-like"/>
    <property type="match status" value="1"/>
</dbReference>